<protein>
    <recommendedName>
        <fullName evidence="5">Transmembrane protein</fullName>
    </recommendedName>
</protein>
<evidence type="ECO:0000313" key="3">
    <source>
        <dbReference type="EMBL" id="SMF33393.1"/>
    </source>
</evidence>
<evidence type="ECO:0000256" key="1">
    <source>
        <dbReference type="SAM" id="MobiDB-lite"/>
    </source>
</evidence>
<evidence type="ECO:0000256" key="2">
    <source>
        <dbReference type="SAM" id="SignalP"/>
    </source>
</evidence>
<organism evidence="3 4">
    <name type="scientific">Trinickia caryophylli</name>
    <name type="common">Paraburkholderia caryophylli</name>
    <dbReference type="NCBI Taxonomy" id="28094"/>
    <lineage>
        <taxon>Bacteria</taxon>
        <taxon>Pseudomonadati</taxon>
        <taxon>Pseudomonadota</taxon>
        <taxon>Betaproteobacteria</taxon>
        <taxon>Burkholderiales</taxon>
        <taxon>Burkholderiaceae</taxon>
        <taxon>Trinickia</taxon>
    </lineage>
</organism>
<reference evidence="4" key="1">
    <citation type="submission" date="2017-04" db="EMBL/GenBank/DDBJ databases">
        <authorList>
            <person name="Varghese N."/>
            <person name="Submissions S."/>
        </authorList>
    </citation>
    <scope>NUCLEOTIDE SEQUENCE [LARGE SCALE GENOMIC DNA]</scope>
    <source>
        <strain evidence="4">Ballard 720</strain>
    </source>
</reference>
<feature type="region of interest" description="Disordered" evidence="1">
    <location>
        <begin position="107"/>
        <end position="137"/>
    </location>
</feature>
<dbReference type="AlphaFoldDB" id="A0A1X7EG71"/>
<name>A0A1X7EG71_TRICW</name>
<keyword evidence="4" id="KW-1185">Reference proteome</keyword>
<dbReference type="RefSeq" id="WP_085227578.1">
    <property type="nucleotide sequence ID" value="NZ_BSQD01000004.1"/>
</dbReference>
<dbReference type="GeneID" id="95553566"/>
<evidence type="ECO:0000313" key="4">
    <source>
        <dbReference type="Proteomes" id="UP000192911"/>
    </source>
</evidence>
<feature type="signal peptide" evidence="2">
    <location>
        <begin position="1"/>
        <end position="27"/>
    </location>
</feature>
<proteinExistence type="predicted"/>
<keyword evidence="2" id="KW-0732">Signal</keyword>
<dbReference type="Proteomes" id="UP000192911">
    <property type="component" value="Unassembled WGS sequence"/>
</dbReference>
<accession>A0A1X7EG71</accession>
<dbReference type="EMBL" id="FXAH01000005">
    <property type="protein sequence ID" value="SMF33393.1"/>
    <property type="molecule type" value="Genomic_DNA"/>
</dbReference>
<dbReference type="STRING" id="28094.SAMN06295900_105351"/>
<feature type="chain" id="PRO_5012733498" description="Transmembrane protein" evidence="2">
    <location>
        <begin position="28"/>
        <end position="137"/>
    </location>
</feature>
<evidence type="ECO:0008006" key="5">
    <source>
        <dbReference type="Google" id="ProtNLM"/>
    </source>
</evidence>
<gene>
    <name evidence="3" type="ORF">SAMN06295900_105351</name>
</gene>
<feature type="region of interest" description="Disordered" evidence="1">
    <location>
        <begin position="30"/>
        <end position="51"/>
    </location>
</feature>
<dbReference type="OrthoDB" id="8926134at2"/>
<sequence length="137" mass="14580">MKPHLPAAAAVAAAVAAILAVSNAAMAAQPADDAQQRAQRHAANEAAGLPDLEAINRPAAEVSSKVDINVPRTPSYYEKSRTGTVITEYRDKGKPVEIDVRSNFGTHYQMSASPDTAPKVRDNGQASTRLPSINLRY</sequence>